<accession>A0A388KF30</accession>
<organism evidence="2 3">
    <name type="scientific">Chara braunii</name>
    <name type="common">Braun's stonewort</name>
    <dbReference type="NCBI Taxonomy" id="69332"/>
    <lineage>
        <taxon>Eukaryota</taxon>
        <taxon>Viridiplantae</taxon>
        <taxon>Streptophyta</taxon>
        <taxon>Charophyceae</taxon>
        <taxon>Charales</taxon>
        <taxon>Characeae</taxon>
        <taxon>Chara</taxon>
    </lineage>
</organism>
<dbReference type="AlphaFoldDB" id="A0A388KF30"/>
<evidence type="ECO:0000256" key="1">
    <source>
        <dbReference type="SAM" id="MobiDB-lite"/>
    </source>
</evidence>
<feature type="compositionally biased region" description="Acidic residues" evidence="1">
    <location>
        <begin position="204"/>
        <end position="213"/>
    </location>
</feature>
<feature type="region of interest" description="Disordered" evidence="1">
    <location>
        <begin position="130"/>
        <end position="222"/>
    </location>
</feature>
<dbReference type="Gramene" id="GBG68641">
    <property type="protein sequence ID" value="GBG68641"/>
    <property type="gene ID" value="CBR_g3182"/>
</dbReference>
<dbReference type="Proteomes" id="UP000265515">
    <property type="component" value="Unassembled WGS sequence"/>
</dbReference>
<name>A0A388KF30_CHABU</name>
<evidence type="ECO:0000313" key="3">
    <source>
        <dbReference type="Proteomes" id="UP000265515"/>
    </source>
</evidence>
<proteinExistence type="predicted"/>
<reference evidence="2 3" key="1">
    <citation type="journal article" date="2018" name="Cell">
        <title>The Chara Genome: Secondary Complexity and Implications for Plant Terrestrialization.</title>
        <authorList>
            <person name="Nishiyama T."/>
            <person name="Sakayama H."/>
            <person name="Vries J.D."/>
            <person name="Buschmann H."/>
            <person name="Saint-Marcoux D."/>
            <person name="Ullrich K.K."/>
            <person name="Haas F.B."/>
            <person name="Vanderstraeten L."/>
            <person name="Becker D."/>
            <person name="Lang D."/>
            <person name="Vosolsobe S."/>
            <person name="Rombauts S."/>
            <person name="Wilhelmsson P.K.I."/>
            <person name="Janitza P."/>
            <person name="Kern R."/>
            <person name="Heyl A."/>
            <person name="Rumpler F."/>
            <person name="Villalobos L.I.A.C."/>
            <person name="Clay J.M."/>
            <person name="Skokan R."/>
            <person name="Toyoda A."/>
            <person name="Suzuki Y."/>
            <person name="Kagoshima H."/>
            <person name="Schijlen E."/>
            <person name="Tajeshwar N."/>
            <person name="Catarino B."/>
            <person name="Hetherington A.J."/>
            <person name="Saltykova A."/>
            <person name="Bonnot C."/>
            <person name="Breuninger H."/>
            <person name="Symeonidi A."/>
            <person name="Radhakrishnan G.V."/>
            <person name="Van Nieuwerburgh F."/>
            <person name="Deforce D."/>
            <person name="Chang C."/>
            <person name="Karol K.G."/>
            <person name="Hedrich R."/>
            <person name="Ulvskov P."/>
            <person name="Glockner G."/>
            <person name="Delwiche C.F."/>
            <person name="Petrasek J."/>
            <person name="Van de Peer Y."/>
            <person name="Friml J."/>
            <person name="Beilby M."/>
            <person name="Dolan L."/>
            <person name="Kohara Y."/>
            <person name="Sugano S."/>
            <person name="Fujiyama A."/>
            <person name="Delaux P.-M."/>
            <person name="Quint M."/>
            <person name="TheiBen G."/>
            <person name="Hagemann M."/>
            <person name="Harholt J."/>
            <person name="Dunand C."/>
            <person name="Zachgo S."/>
            <person name="Langdale J."/>
            <person name="Maumus F."/>
            <person name="Straeten D.V.D."/>
            <person name="Gould S.B."/>
            <person name="Rensing S.A."/>
        </authorList>
    </citation>
    <scope>NUCLEOTIDE SEQUENCE [LARGE SCALE GENOMIC DNA]</scope>
    <source>
        <strain evidence="2 3">S276</strain>
    </source>
</reference>
<protein>
    <submittedName>
        <fullName evidence="2">Uncharacterized protein</fullName>
    </submittedName>
</protein>
<dbReference type="EMBL" id="BFEA01000103">
    <property type="protein sequence ID" value="GBG68641.1"/>
    <property type="molecule type" value="Genomic_DNA"/>
</dbReference>
<feature type="compositionally biased region" description="Acidic residues" evidence="1">
    <location>
        <begin position="155"/>
        <end position="166"/>
    </location>
</feature>
<keyword evidence="3" id="KW-1185">Reference proteome</keyword>
<feature type="region of interest" description="Disordered" evidence="1">
    <location>
        <begin position="76"/>
        <end position="102"/>
    </location>
</feature>
<evidence type="ECO:0000313" key="2">
    <source>
        <dbReference type="EMBL" id="GBG68641.1"/>
    </source>
</evidence>
<sequence>MAGGVCSCCLLPFLAIIFPLVSLAVLVVGSMAVPIAIPVFVFQCLYELKREWNVRRRQTKMQSVAGAVDEEKFVLRGSEEDLENEEKSSMLPGKDEGENQDEIWRGRESVAKLTKSDAFIRAEGVDDGLVQPLPAKLSPPSIFSPPEIGGQGRSEEEEEEEEEEEVIPPSPSPSVLRSRTEEEEEEKEVVSPSPSPSPLRSRTEEEEEEEEDSWTAQLEKPLRRDVGTERDLTAIKRLIGERAIDKALRSKSAKFSLLEEVYVIGAIVGIDLAPISWVNVSEEQKAKAGLRLIKLILGLEEGRRGKLKKNV</sequence>
<comment type="caution">
    <text evidence="2">The sequence shown here is derived from an EMBL/GenBank/DDBJ whole genome shotgun (WGS) entry which is preliminary data.</text>
</comment>
<gene>
    <name evidence="2" type="ORF">CBR_g3182</name>
</gene>